<proteinExistence type="predicted"/>
<sequence length="563" mass="66018">MSVDISQSNHQLTNSIPQQQVTTDNEILDALLSRKPFYESLFDNLVKMGLPVLSINPNQNFINSINNDPFDIPSLQRLISIKLEGQPISFHRSKLAHQCKNFITQSLNTNQNIELEHMLALIKKTTDSVFLPKISRLDYSQLNYDQEFNYTLFLKLLNMNHVHPISTNLTFTTTEISGYYEIKNIEDLRDHEQIDTFIAVRKLRQQIFQIIESIAEILDSLDSLHITRIEDAFLRYINVKASLQLPFTKSINQECIEKYISEDLPTEESAQNFSKVIITQKINDHSKTQEQSTKKIKKITKEDYYLKQKKENQESTKVRMKNDNIDKFMRKSAKNQLKKCLHKSISQWDQERQVEFEKKISNLDKLFISNFIEIQQSNINNETLAKPNKPNNKRKVYFDVFDSCRYYNGKIIDFKIINPRKPFFQYSFIEYNLDSEEEVAEDVCSEERSVDMTSSESLQEFIELDIKNSFIQNEEPFTLIFDPKNYEQFSNYKAIILSDITPIFEQEAKTNQNNKQLSKSAHLKNKKDLIVKTLENILTPIKNESLQFLDTEFLIIPESVEKL</sequence>
<name>A0A8S1QEK6_9CILI</name>
<organism evidence="1 2">
    <name type="scientific">Paramecium sonneborni</name>
    <dbReference type="NCBI Taxonomy" id="65129"/>
    <lineage>
        <taxon>Eukaryota</taxon>
        <taxon>Sar</taxon>
        <taxon>Alveolata</taxon>
        <taxon>Ciliophora</taxon>
        <taxon>Intramacronucleata</taxon>
        <taxon>Oligohymenophorea</taxon>
        <taxon>Peniculida</taxon>
        <taxon>Parameciidae</taxon>
        <taxon>Paramecium</taxon>
    </lineage>
</organism>
<accession>A0A8S1QEK6</accession>
<dbReference type="OrthoDB" id="298447at2759"/>
<evidence type="ECO:0000313" key="1">
    <source>
        <dbReference type="EMBL" id="CAD8113923.1"/>
    </source>
</evidence>
<gene>
    <name evidence="1" type="ORF">PSON_ATCC_30995.1.T1040158</name>
</gene>
<keyword evidence="2" id="KW-1185">Reference proteome</keyword>
<evidence type="ECO:0000313" key="2">
    <source>
        <dbReference type="Proteomes" id="UP000692954"/>
    </source>
</evidence>
<dbReference type="EMBL" id="CAJJDN010000104">
    <property type="protein sequence ID" value="CAD8113923.1"/>
    <property type="molecule type" value="Genomic_DNA"/>
</dbReference>
<dbReference type="AlphaFoldDB" id="A0A8S1QEK6"/>
<dbReference type="Proteomes" id="UP000692954">
    <property type="component" value="Unassembled WGS sequence"/>
</dbReference>
<comment type="caution">
    <text evidence="1">The sequence shown here is derived from an EMBL/GenBank/DDBJ whole genome shotgun (WGS) entry which is preliminary data.</text>
</comment>
<protein>
    <submittedName>
        <fullName evidence="1">Uncharacterized protein</fullName>
    </submittedName>
</protein>
<reference evidence="1" key="1">
    <citation type="submission" date="2021-01" db="EMBL/GenBank/DDBJ databases">
        <authorList>
            <consortium name="Genoscope - CEA"/>
            <person name="William W."/>
        </authorList>
    </citation>
    <scope>NUCLEOTIDE SEQUENCE</scope>
</reference>